<evidence type="ECO:0008006" key="3">
    <source>
        <dbReference type="Google" id="ProtNLM"/>
    </source>
</evidence>
<evidence type="ECO:0000313" key="2">
    <source>
        <dbReference type="Proteomes" id="UP001500782"/>
    </source>
</evidence>
<evidence type="ECO:0000313" key="1">
    <source>
        <dbReference type="EMBL" id="GAA0328659.1"/>
    </source>
</evidence>
<dbReference type="EMBL" id="BAAADJ010000020">
    <property type="protein sequence ID" value="GAA0328659.1"/>
    <property type="molecule type" value="Genomic_DNA"/>
</dbReference>
<dbReference type="Proteomes" id="UP001500782">
    <property type="component" value="Unassembled WGS sequence"/>
</dbReference>
<accession>A0ABP3FZH1</accession>
<keyword evidence="2" id="KW-1185">Reference proteome</keyword>
<organism evidence="1 2">
    <name type="scientific">Bacillus carboniphilus</name>
    <dbReference type="NCBI Taxonomy" id="86663"/>
    <lineage>
        <taxon>Bacteria</taxon>
        <taxon>Bacillati</taxon>
        <taxon>Bacillota</taxon>
        <taxon>Bacilli</taxon>
        <taxon>Bacillales</taxon>
        <taxon>Bacillaceae</taxon>
        <taxon>Bacillus</taxon>
    </lineage>
</organism>
<comment type="caution">
    <text evidence="1">The sequence shown here is derived from an EMBL/GenBank/DDBJ whole genome shotgun (WGS) entry which is preliminary data.</text>
</comment>
<protein>
    <recommendedName>
        <fullName evidence="3">Uracil-DNA glycosylase-like domain-containing protein</fullName>
    </recommendedName>
</protein>
<name>A0ABP3FZH1_9BACI</name>
<gene>
    <name evidence="1" type="ORF">GCM10008967_18930</name>
</gene>
<dbReference type="RefSeq" id="WP_343798509.1">
    <property type="nucleotide sequence ID" value="NZ_BAAADJ010000020.1"/>
</dbReference>
<proteinExistence type="predicted"/>
<sequence length="242" mass="28345">MFFFHNFEQKLLQLPKKEVYQKEDLMIDDFLYAKDDNLEVFWAPFEYINQDAKVIMLGITPGWTQMQLAYNYVRTHMDEKHRKTMLCNVKKQASFGGKGIRKNLIEMLDGIGLNQHLNIKSCSELYEDKNDLLHSSSTLRYPVFINKRNYTGSSPSMLKHPLLLEMIHELLVPEFREVKDALIIPAGKAVSEVLRYLVEKGMVDNQTILFDFPHPSGANGHRKKQYEEKKVWFKDTLKGHFN</sequence>
<reference evidence="2" key="1">
    <citation type="journal article" date="2019" name="Int. J. Syst. Evol. Microbiol.">
        <title>The Global Catalogue of Microorganisms (GCM) 10K type strain sequencing project: providing services to taxonomists for standard genome sequencing and annotation.</title>
        <authorList>
            <consortium name="The Broad Institute Genomics Platform"/>
            <consortium name="The Broad Institute Genome Sequencing Center for Infectious Disease"/>
            <person name="Wu L."/>
            <person name="Ma J."/>
        </authorList>
    </citation>
    <scope>NUCLEOTIDE SEQUENCE [LARGE SCALE GENOMIC DNA]</scope>
    <source>
        <strain evidence="2">JCM 9731</strain>
    </source>
</reference>